<gene>
    <name evidence="3" type="ORF">EWM59_12175</name>
</gene>
<sequence>MKKILLTTDFSKASDNAIQYALSLFGDTPCEFTLMHAYDTFPAGGSPEIAYALIDEMFKAAKKEIAVYLEAIKELDTRKIHTFKTELVSGSPASAIQILNQSHNYDFVIVGATGKGNDIYFGSTATDVVRNVAVNSLIVPVKAEVQPIKNVVLAVDYQPVSSFDEFASLKALIAEKNATLTLLTVLKEGQSSTELDGLMKFEYHDYFKEVSIIDYQTHADSVEEGIVNYLIAHEADMLVMITRHHSFFDVLFNRSVTRRFAFNPVIPLLSIYEDVHAAVPDNELVTF</sequence>
<dbReference type="PANTHER" id="PTHR46268:SF6">
    <property type="entry name" value="UNIVERSAL STRESS PROTEIN UP12"/>
    <property type="match status" value="1"/>
</dbReference>
<dbReference type="PANTHER" id="PTHR46268">
    <property type="entry name" value="STRESS RESPONSE PROTEIN NHAX"/>
    <property type="match status" value="1"/>
</dbReference>
<dbReference type="RefSeq" id="WP_130021253.1">
    <property type="nucleotide sequence ID" value="NZ_SEWF01000015.1"/>
</dbReference>
<evidence type="ECO:0000259" key="2">
    <source>
        <dbReference type="Pfam" id="PF00582"/>
    </source>
</evidence>
<comment type="caution">
    <text evidence="3">The sequence shown here is derived from an EMBL/GenBank/DDBJ whole genome shotgun (WGS) entry which is preliminary data.</text>
</comment>
<comment type="similarity">
    <text evidence="1">Belongs to the universal stress protein A family.</text>
</comment>
<dbReference type="InterPro" id="IPR006016">
    <property type="entry name" value="UspA"/>
</dbReference>
<dbReference type="OrthoDB" id="1522603at2"/>
<evidence type="ECO:0000256" key="1">
    <source>
        <dbReference type="ARBA" id="ARBA00008791"/>
    </source>
</evidence>
<dbReference type="EMBL" id="SEWF01000015">
    <property type="protein sequence ID" value="RYU95420.1"/>
    <property type="molecule type" value="Genomic_DNA"/>
</dbReference>
<dbReference type="SUPFAM" id="SSF52402">
    <property type="entry name" value="Adenine nucleotide alpha hydrolases-like"/>
    <property type="match status" value="2"/>
</dbReference>
<protein>
    <submittedName>
        <fullName evidence="3">Universal stress protein</fullName>
    </submittedName>
</protein>
<evidence type="ECO:0000313" key="3">
    <source>
        <dbReference type="EMBL" id="RYU95420.1"/>
    </source>
</evidence>
<reference evidence="3 4" key="1">
    <citation type="submission" date="2019-02" db="EMBL/GenBank/DDBJ databases">
        <title>Bacterial novel species Emticicia sp. 17J42-9 isolated from soil.</title>
        <authorList>
            <person name="Jung H.-Y."/>
        </authorList>
    </citation>
    <scope>NUCLEOTIDE SEQUENCE [LARGE SCALE GENOMIC DNA]</scope>
    <source>
        <strain evidence="3 4">17J42-9</strain>
    </source>
</reference>
<dbReference type="Pfam" id="PF00582">
    <property type="entry name" value="Usp"/>
    <property type="match status" value="1"/>
</dbReference>
<feature type="domain" description="UspA" evidence="2">
    <location>
        <begin position="1"/>
        <end position="140"/>
    </location>
</feature>
<dbReference type="CDD" id="cd00293">
    <property type="entry name" value="USP-like"/>
    <property type="match status" value="1"/>
</dbReference>
<keyword evidence="4" id="KW-1185">Reference proteome</keyword>
<evidence type="ECO:0000313" key="4">
    <source>
        <dbReference type="Proteomes" id="UP000293162"/>
    </source>
</evidence>
<name>A0A4V1ZD99_9BACT</name>
<dbReference type="Gene3D" id="3.40.50.12370">
    <property type="match status" value="1"/>
</dbReference>
<accession>A0A4V1ZD99</accession>
<dbReference type="AlphaFoldDB" id="A0A4V1ZD99"/>
<organism evidence="3 4">
    <name type="scientific">Emticicia agri</name>
    <dbReference type="NCBI Taxonomy" id="2492393"/>
    <lineage>
        <taxon>Bacteria</taxon>
        <taxon>Pseudomonadati</taxon>
        <taxon>Bacteroidota</taxon>
        <taxon>Cytophagia</taxon>
        <taxon>Cytophagales</taxon>
        <taxon>Leadbetterellaceae</taxon>
        <taxon>Emticicia</taxon>
    </lineage>
</organism>
<proteinExistence type="inferred from homology"/>
<dbReference type="Proteomes" id="UP000293162">
    <property type="component" value="Unassembled WGS sequence"/>
</dbReference>